<evidence type="ECO:0000313" key="2">
    <source>
        <dbReference type="Proteomes" id="UP000607653"/>
    </source>
</evidence>
<dbReference type="Proteomes" id="UP000607653">
    <property type="component" value="Unassembled WGS sequence"/>
</dbReference>
<comment type="caution">
    <text evidence="1">The sequence shown here is derived from an EMBL/GenBank/DDBJ whole genome shotgun (WGS) entry which is preliminary data.</text>
</comment>
<evidence type="ECO:0000313" key="1">
    <source>
        <dbReference type="EMBL" id="DAD35459.1"/>
    </source>
</evidence>
<protein>
    <submittedName>
        <fullName evidence="1">Uncharacterized protein</fullName>
    </submittedName>
</protein>
<name>A0A822YVP9_NELNU</name>
<dbReference type="EMBL" id="DUZY01000004">
    <property type="protein sequence ID" value="DAD35459.1"/>
    <property type="molecule type" value="Genomic_DNA"/>
</dbReference>
<keyword evidence="2" id="KW-1185">Reference proteome</keyword>
<organism evidence="1 2">
    <name type="scientific">Nelumbo nucifera</name>
    <name type="common">Sacred lotus</name>
    <dbReference type="NCBI Taxonomy" id="4432"/>
    <lineage>
        <taxon>Eukaryota</taxon>
        <taxon>Viridiplantae</taxon>
        <taxon>Streptophyta</taxon>
        <taxon>Embryophyta</taxon>
        <taxon>Tracheophyta</taxon>
        <taxon>Spermatophyta</taxon>
        <taxon>Magnoliopsida</taxon>
        <taxon>Proteales</taxon>
        <taxon>Nelumbonaceae</taxon>
        <taxon>Nelumbo</taxon>
    </lineage>
</organism>
<accession>A0A822YVP9</accession>
<reference evidence="1 2" key="1">
    <citation type="journal article" date="2020" name="Mol. Biol. Evol.">
        <title>Distinct Expression and Methylation Patterns for Genes with Different Fates following a Single Whole-Genome Duplication in Flowering Plants.</title>
        <authorList>
            <person name="Shi T."/>
            <person name="Rahmani R.S."/>
            <person name="Gugger P.F."/>
            <person name="Wang M."/>
            <person name="Li H."/>
            <person name="Zhang Y."/>
            <person name="Li Z."/>
            <person name="Wang Q."/>
            <person name="Van de Peer Y."/>
            <person name="Marchal K."/>
            <person name="Chen J."/>
        </authorList>
    </citation>
    <scope>NUCLEOTIDE SEQUENCE [LARGE SCALE GENOMIC DNA]</scope>
    <source>
        <tissue evidence="1">Leaf</tissue>
    </source>
</reference>
<sequence>MHCTCRNQFWVFGNKTSKMSKGASEIKCVIVTENPRNKVYIHSLEI</sequence>
<proteinExistence type="predicted"/>
<dbReference type="AlphaFoldDB" id="A0A822YVP9"/>
<gene>
    <name evidence="1" type="ORF">HUJ06_006099</name>
</gene>